<accession>A0A2S3W2J2</accession>
<dbReference type="AlphaFoldDB" id="A0A2S3W2J2"/>
<keyword evidence="1" id="KW-1133">Transmembrane helix</keyword>
<gene>
    <name evidence="2" type="ORF">KMAL_12940</name>
</gene>
<reference evidence="2 3" key="1">
    <citation type="submission" date="2018-01" db="EMBL/GenBank/DDBJ databases">
        <title>Draft Genome Sequence of Komagataeibacter maltaceti LMG 1529, a Vinegar Producing Acetic Acid Bacterium Isolated from Malt Vinegar Brewery Acetifiers.</title>
        <authorList>
            <person name="Zhang Q."/>
            <person name="Hollensteiner J."/>
            <person name="Poehlein A."/>
            <person name="Daniel R."/>
        </authorList>
    </citation>
    <scope>NUCLEOTIDE SEQUENCE [LARGE SCALE GENOMIC DNA]</scope>
    <source>
        <strain evidence="2 3">LMG 1529</strain>
    </source>
</reference>
<name>A0A2S3W2J2_9PROT</name>
<evidence type="ECO:0000256" key="1">
    <source>
        <dbReference type="SAM" id="Phobius"/>
    </source>
</evidence>
<dbReference type="Proteomes" id="UP000237344">
    <property type="component" value="Unassembled WGS sequence"/>
</dbReference>
<sequence>MLKTALRFTSNILFFAILFSVFGIFIYKYASTYSASEIGTGKIHCDLNESLRTCYFNPIDMSRSSEGMRTSISYKINYNDIDDDSKKYIGSNCSNANRASDGLCTFTVFGNLDAQKHEIKSAKIKMPD</sequence>
<organism evidence="2 3">
    <name type="scientific">Novacetimonas maltaceti</name>
    <dbReference type="NCBI Taxonomy" id="1203393"/>
    <lineage>
        <taxon>Bacteria</taxon>
        <taxon>Pseudomonadati</taxon>
        <taxon>Pseudomonadota</taxon>
        <taxon>Alphaproteobacteria</taxon>
        <taxon>Acetobacterales</taxon>
        <taxon>Acetobacteraceae</taxon>
        <taxon>Novacetimonas</taxon>
    </lineage>
</organism>
<proteinExistence type="predicted"/>
<feature type="transmembrane region" description="Helical" evidence="1">
    <location>
        <begin position="12"/>
        <end position="30"/>
    </location>
</feature>
<keyword evidence="1" id="KW-0812">Transmembrane</keyword>
<evidence type="ECO:0000313" key="2">
    <source>
        <dbReference type="EMBL" id="POF63056.1"/>
    </source>
</evidence>
<keyword evidence="3" id="KW-1185">Reference proteome</keyword>
<dbReference type="EMBL" id="POTC01000012">
    <property type="protein sequence ID" value="POF63056.1"/>
    <property type="molecule type" value="Genomic_DNA"/>
</dbReference>
<keyword evidence="1" id="KW-0472">Membrane</keyword>
<comment type="caution">
    <text evidence="2">The sequence shown here is derived from an EMBL/GenBank/DDBJ whole genome shotgun (WGS) entry which is preliminary data.</text>
</comment>
<evidence type="ECO:0000313" key="3">
    <source>
        <dbReference type="Proteomes" id="UP000237344"/>
    </source>
</evidence>
<protein>
    <submittedName>
        <fullName evidence="2">Uncharacterized protein</fullName>
    </submittedName>
</protein>